<keyword evidence="1" id="KW-0732">Signal</keyword>
<name>A0AAV2EVW4_9ROSI</name>
<feature type="domain" description="RNase H type-1" evidence="2">
    <location>
        <begin position="81"/>
        <end position="159"/>
    </location>
</feature>
<proteinExistence type="predicted"/>
<dbReference type="AlphaFoldDB" id="A0AAV2EVW4"/>
<keyword evidence="4" id="KW-1185">Reference proteome</keyword>
<dbReference type="Proteomes" id="UP001497516">
    <property type="component" value="Chromosome 5"/>
</dbReference>
<dbReference type="GO" id="GO:0003676">
    <property type="term" value="F:nucleic acid binding"/>
    <property type="evidence" value="ECO:0007669"/>
    <property type="project" value="InterPro"/>
</dbReference>
<gene>
    <name evidence="3" type="ORF">LTRI10_LOCUS30704</name>
</gene>
<dbReference type="EMBL" id="OZ034818">
    <property type="protein sequence ID" value="CAL1389878.1"/>
    <property type="molecule type" value="Genomic_DNA"/>
</dbReference>
<feature type="chain" id="PRO_5043763350" description="RNase H type-1 domain-containing protein" evidence="1">
    <location>
        <begin position="24"/>
        <end position="164"/>
    </location>
</feature>
<dbReference type="InterPro" id="IPR002156">
    <property type="entry name" value="RNaseH_domain"/>
</dbReference>
<evidence type="ECO:0000313" key="4">
    <source>
        <dbReference type="Proteomes" id="UP001497516"/>
    </source>
</evidence>
<feature type="signal peptide" evidence="1">
    <location>
        <begin position="1"/>
        <end position="23"/>
    </location>
</feature>
<sequence length="164" mass="18624">MLIIHQPPLFMAVVVILWRIWHSRNRVVFEGKQFGFAALMRQFTQQYQEWTNLSVDGVQHQGCPQALDLIPGSHNSLICRCDGTTKLGSHSARGIVLLNHEGEILLARGLQLAIIDDRLVVKLLVLGESMIWCLEHEFAKTIFEGDVKIVIGKIIQAETRDNWI</sequence>
<evidence type="ECO:0000313" key="3">
    <source>
        <dbReference type="EMBL" id="CAL1389878.1"/>
    </source>
</evidence>
<protein>
    <recommendedName>
        <fullName evidence="2">RNase H type-1 domain-containing protein</fullName>
    </recommendedName>
</protein>
<organism evidence="3 4">
    <name type="scientific">Linum trigynum</name>
    <dbReference type="NCBI Taxonomy" id="586398"/>
    <lineage>
        <taxon>Eukaryota</taxon>
        <taxon>Viridiplantae</taxon>
        <taxon>Streptophyta</taxon>
        <taxon>Embryophyta</taxon>
        <taxon>Tracheophyta</taxon>
        <taxon>Spermatophyta</taxon>
        <taxon>Magnoliopsida</taxon>
        <taxon>eudicotyledons</taxon>
        <taxon>Gunneridae</taxon>
        <taxon>Pentapetalae</taxon>
        <taxon>rosids</taxon>
        <taxon>fabids</taxon>
        <taxon>Malpighiales</taxon>
        <taxon>Linaceae</taxon>
        <taxon>Linum</taxon>
    </lineage>
</organism>
<accession>A0AAV2EVW4</accession>
<dbReference type="GO" id="GO:0004523">
    <property type="term" value="F:RNA-DNA hybrid ribonuclease activity"/>
    <property type="evidence" value="ECO:0007669"/>
    <property type="project" value="InterPro"/>
</dbReference>
<dbReference type="Pfam" id="PF13456">
    <property type="entry name" value="RVT_3"/>
    <property type="match status" value="1"/>
</dbReference>
<reference evidence="3 4" key="1">
    <citation type="submission" date="2024-04" db="EMBL/GenBank/DDBJ databases">
        <authorList>
            <person name="Fracassetti M."/>
        </authorList>
    </citation>
    <scope>NUCLEOTIDE SEQUENCE [LARGE SCALE GENOMIC DNA]</scope>
</reference>
<evidence type="ECO:0000259" key="2">
    <source>
        <dbReference type="Pfam" id="PF13456"/>
    </source>
</evidence>
<evidence type="ECO:0000256" key="1">
    <source>
        <dbReference type="SAM" id="SignalP"/>
    </source>
</evidence>